<dbReference type="Pfam" id="PF07290">
    <property type="entry name" value="YqiJ_OB"/>
    <property type="match status" value="1"/>
</dbReference>
<name>A0ABM7MMR5_9BURK</name>
<feature type="transmembrane region" description="Helical" evidence="1">
    <location>
        <begin position="12"/>
        <end position="34"/>
    </location>
</feature>
<feature type="domain" description="Inner membrane protein YqiJ OB-fold" evidence="2">
    <location>
        <begin position="136"/>
        <end position="198"/>
    </location>
</feature>
<sequence>MEFLVVPQSLPFVAAALLVLFIGLTEAVAVMAGMSVSGWLDNWSPDGLDGAADSWLGWLHVGKAPLLVLLVILLTAFALIGLVLNAMSFSLFGIYPFPLLSVPLSLVAALPVVHVSGAVIARLIPRDETSAVALETLVGQLAVVINGTARANYPAEAKLKTEQGQTLYVRVEPEHGEFKAGDSVLLIKQISGTRFLAMANPQPDIL</sequence>
<keyword evidence="1" id="KW-1133">Transmembrane helix</keyword>
<keyword evidence="1" id="KW-0812">Transmembrane</keyword>
<dbReference type="InterPro" id="IPR048376">
    <property type="entry name" value="YqiJ_N"/>
</dbReference>
<keyword evidence="5" id="KW-1185">Reference proteome</keyword>
<evidence type="ECO:0000313" key="4">
    <source>
        <dbReference type="EMBL" id="BCO27515.1"/>
    </source>
</evidence>
<proteinExistence type="predicted"/>
<dbReference type="Proteomes" id="UP000824366">
    <property type="component" value="Chromosome"/>
</dbReference>
<feature type="transmembrane region" description="Helical" evidence="1">
    <location>
        <begin position="100"/>
        <end position="121"/>
    </location>
</feature>
<protein>
    <submittedName>
        <fullName evidence="4">Inner membrane protein YqiJ</fullName>
    </submittedName>
</protein>
<accession>A0ABM7MMR5</accession>
<feature type="domain" description="Inner membrane protein YqiJ N-terminal" evidence="3">
    <location>
        <begin position="10"/>
        <end position="113"/>
    </location>
</feature>
<evidence type="ECO:0000313" key="5">
    <source>
        <dbReference type="Proteomes" id="UP000824366"/>
    </source>
</evidence>
<reference evidence="4 5" key="1">
    <citation type="journal article" date="2021" name="Microbiol. Spectr.">
        <title>A Single Bacterium Capable of Oxidation and Reduction of Iron at Circumneutral pH.</title>
        <authorList>
            <person name="Kato S."/>
            <person name="Ohkuma M."/>
        </authorList>
    </citation>
    <scope>NUCLEOTIDE SEQUENCE [LARGE SCALE GENOMIC DNA]</scope>
    <source>
        <strain evidence="4 5">MIZ03</strain>
    </source>
</reference>
<organism evidence="4 5">
    <name type="scientific">Rhodoferax lithotrophicus</name>
    <dbReference type="NCBI Taxonomy" id="2798804"/>
    <lineage>
        <taxon>Bacteria</taxon>
        <taxon>Pseudomonadati</taxon>
        <taxon>Pseudomonadota</taxon>
        <taxon>Betaproteobacteria</taxon>
        <taxon>Burkholderiales</taxon>
        <taxon>Comamonadaceae</taxon>
        <taxon>Rhodoferax</taxon>
    </lineage>
</organism>
<evidence type="ECO:0000259" key="2">
    <source>
        <dbReference type="Pfam" id="PF07290"/>
    </source>
</evidence>
<dbReference type="RefSeq" id="WP_223912597.1">
    <property type="nucleotide sequence ID" value="NZ_AP024238.1"/>
</dbReference>
<evidence type="ECO:0000259" key="3">
    <source>
        <dbReference type="Pfam" id="PF21001"/>
    </source>
</evidence>
<feature type="transmembrane region" description="Helical" evidence="1">
    <location>
        <begin position="66"/>
        <end position="94"/>
    </location>
</feature>
<dbReference type="InterPro" id="IPR010840">
    <property type="entry name" value="YqiJ_OB"/>
</dbReference>
<dbReference type="EMBL" id="AP024238">
    <property type="protein sequence ID" value="BCO27515.1"/>
    <property type="molecule type" value="Genomic_DNA"/>
</dbReference>
<evidence type="ECO:0000256" key="1">
    <source>
        <dbReference type="SAM" id="Phobius"/>
    </source>
</evidence>
<dbReference type="Pfam" id="PF21001">
    <property type="entry name" value="YqiJ_N"/>
    <property type="match status" value="1"/>
</dbReference>
<gene>
    <name evidence="4" type="ORF">MIZ03_2403</name>
</gene>
<keyword evidence="1" id="KW-0472">Membrane</keyword>